<accession>A0A1R0KV09</accession>
<organism evidence="2 3">
    <name type="scientific">Amycolatopsis coloradensis</name>
    <dbReference type="NCBI Taxonomy" id="76021"/>
    <lineage>
        <taxon>Bacteria</taxon>
        <taxon>Bacillati</taxon>
        <taxon>Actinomycetota</taxon>
        <taxon>Actinomycetes</taxon>
        <taxon>Pseudonocardiales</taxon>
        <taxon>Pseudonocardiaceae</taxon>
        <taxon>Amycolatopsis</taxon>
    </lineage>
</organism>
<evidence type="ECO:0000313" key="2">
    <source>
        <dbReference type="EMBL" id="OLZ52478.1"/>
    </source>
</evidence>
<dbReference type="AlphaFoldDB" id="A0A1R0KV09"/>
<feature type="compositionally biased region" description="Basic and acidic residues" evidence="1">
    <location>
        <begin position="1"/>
        <end position="17"/>
    </location>
</feature>
<sequence>MADDLLENRTGNDHAELGLKQPHHSPEGFATFETGHEVHVRSHRAPRISMHKPDMNSHPQGDPLRRRAIFVPLMQSTSKIDREDTHYLKHRHGGRNDDECAVASFIKGETW</sequence>
<name>A0A1R0KV09_9PSEU</name>
<comment type="caution">
    <text evidence="2">The sequence shown here is derived from an EMBL/GenBank/DDBJ whole genome shotgun (WGS) entry which is preliminary data.</text>
</comment>
<dbReference type="EMBL" id="MQUQ01000006">
    <property type="protein sequence ID" value="OLZ52478.1"/>
    <property type="molecule type" value="Genomic_DNA"/>
</dbReference>
<feature type="region of interest" description="Disordered" evidence="1">
    <location>
        <begin position="1"/>
        <end position="63"/>
    </location>
</feature>
<evidence type="ECO:0000256" key="1">
    <source>
        <dbReference type="SAM" id="MobiDB-lite"/>
    </source>
</evidence>
<dbReference type="Proteomes" id="UP000187486">
    <property type="component" value="Unassembled WGS sequence"/>
</dbReference>
<keyword evidence="3" id="KW-1185">Reference proteome</keyword>
<reference evidence="2 3" key="1">
    <citation type="submission" date="2016-01" db="EMBL/GenBank/DDBJ databases">
        <title>Amycolatopsis coloradensis genome sequencing and assembly.</title>
        <authorList>
            <person name="Mayilraj S."/>
        </authorList>
    </citation>
    <scope>NUCLEOTIDE SEQUENCE [LARGE SCALE GENOMIC DNA]</scope>
    <source>
        <strain evidence="2 3">DSM 44225</strain>
    </source>
</reference>
<feature type="compositionally biased region" description="Basic residues" evidence="1">
    <location>
        <begin position="41"/>
        <end position="50"/>
    </location>
</feature>
<protein>
    <submittedName>
        <fullName evidence="2">Uncharacterized protein</fullName>
    </submittedName>
</protein>
<proteinExistence type="predicted"/>
<evidence type="ECO:0000313" key="3">
    <source>
        <dbReference type="Proteomes" id="UP000187486"/>
    </source>
</evidence>
<gene>
    <name evidence="2" type="ORF">BS329_14285</name>
</gene>
<dbReference type="STRING" id="76021.BS329_14285"/>